<proteinExistence type="predicted"/>
<gene>
    <name evidence="1" type="ORF">OSJNBb0095H08.5</name>
    <name evidence="2" type="ORF">P0673E01.31</name>
</gene>
<evidence type="ECO:0000313" key="1">
    <source>
        <dbReference type="EMBL" id="BAC80106.1"/>
    </source>
</evidence>
<reference evidence="1" key="2">
    <citation type="submission" date="2002-09" db="EMBL/GenBank/DDBJ databases">
        <title>Oryza sativa nipponbare(GA3) genomic DNA, chromosome 7, BAC clone:OSJNBb0095H08.</title>
        <authorList>
            <person name="Sasaki T."/>
            <person name="Matsumoto T."/>
            <person name="Katayose Y."/>
        </authorList>
    </citation>
    <scope>NUCLEOTIDE SEQUENCE</scope>
</reference>
<evidence type="ECO:0000313" key="2">
    <source>
        <dbReference type="EMBL" id="BAD31206.1"/>
    </source>
</evidence>
<evidence type="ECO:0000313" key="3">
    <source>
        <dbReference type="Proteomes" id="UP000000763"/>
    </source>
</evidence>
<reference evidence="2" key="1">
    <citation type="submission" date="2002-05" db="EMBL/GenBank/DDBJ databases">
        <title>Oryza sativa nipponbare(GA3) genomic DNA, chromosome 7, PAC clone:P0673E01.</title>
        <authorList>
            <person name="Sasaki T."/>
            <person name="Matsumoto T."/>
            <person name="Katayose Y."/>
        </authorList>
    </citation>
    <scope>NUCLEOTIDE SEQUENCE</scope>
</reference>
<name>Q7XHM9_ORYSJ</name>
<dbReference type="EMBL" id="AP005783">
    <property type="protein sequence ID" value="BAC80106.1"/>
    <property type="molecule type" value="Genomic_DNA"/>
</dbReference>
<sequence>MGIRLVALKPSPPLQLESFFRGMENHRAAPEGGGCSTTMIERAAVTVAWRGGRRGREEATSTTVQARAMTSLCGGYHFMRDGFYYLSLLSSLLHLTICPY</sequence>
<organism evidence="1 3">
    <name type="scientific">Oryza sativa subsp. japonica</name>
    <name type="common">Rice</name>
    <dbReference type="NCBI Taxonomy" id="39947"/>
    <lineage>
        <taxon>Eukaryota</taxon>
        <taxon>Viridiplantae</taxon>
        <taxon>Streptophyta</taxon>
        <taxon>Embryophyta</taxon>
        <taxon>Tracheophyta</taxon>
        <taxon>Spermatophyta</taxon>
        <taxon>Magnoliopsida</taxon>
        <taxon>Liliopsida</taxon>
        <taxon>Poales</taxon>
        <taxon>Poaceae</taxon>
        <taxon>BOP clade</taxon>
        <taxon>Oryzoideae</taxon>
        <taxon>Oryzeae</taxon>
        <taxon>Oryzinae</taxon>
        <taxon>Oryza</taxon>
        <taxon>Oryza sativa</taxon>
    </lineage>
</organism>
<accession>Q7XHM9</accession>
<dbReference type="AlphaFoldDB" id="Q7XHM9"/>
<reference evidence="3" key="3">
    <citation type="journal article" date="2005" name="Nature">
        <title>The map-based sequence of the rice genome.</title>
        <authorList>
            <consortium name="International rice genome sequencing project (IRGSP)"/>
            <person name="Matsumoto T."/>
            <person name="Wu J."/>
            <person name="Kanamori H."/>
            <person name="Katayose Y."/>
            <person name="Fujisawa M."/>
            <person name="Namiki N."/>
            <person name="Mizuno H."/>
            <person name="Yamamoto K."/>
            <person name="Antonio B.A."/>
            <person name="Baba T."/>
            <person name="Sakata K."/>
            <person name="Nagamura Y."/>
            <person name="Aoki H."/>
            <person name="Arikawa K."/>
            <person name="Arita K."/>
            <person name="Bito T."/>
            <person name="Chiden Y."/>
            <person name="Fujitsuka N."/>
            <person name="Fukunaka R."/>
            <person name="Hamada M."/>
            <person name="Harada C."/>
            <person name="Hayashi A."/>
            <person name="Hijishita S."/>
            <person name="Honda M."/>
            <person name="Hosokawa S."/>
            <person name="Ichikawa Y."/>
            <person name="Idonuma A."/>
            <person name="Iijima M."/>
            <person name="Ikeda M."/>
            <person name="Ikeno M."/>
            <person name="Ito K."/>
            <person name="Ito S."/>
            <person name="Ito T."/>
            <person name="Ito Y."/>
            <person name="Ito Y."/>
            <person name="Iwabuchi A."/>
            <person name="Kamiya K."/>
            <person name="Karasawa W."/>
            <person name="Kurita K."/>
            <person name="Katagiri S."/>
            <person name="Kikuta A."/>
            <person name="Kobayashi H."/>
            <person name="Kobayashi N."/>
            <person name="Machita K."/>
            <person name="Maehara T."/>
            <person name="Masukawa M."/>
            <person name="Mizubayashi T."/>
            <person name="Mukai Y."/>
            <person name="Nagasaki H."/>
            <person name="Nagata Y."/>
            <person name="Naito S."/>
            <person name="Nakashima M."/>
            <person name="Nakama Y."/>
            <person name="Nakamichi Y."/>
            <person name="Nakamura M."/>
            <person name="Meguro A."/>
            <person name="Negishi M."/>
            <person name="Ohta I."/>
            <person name="Ohta T."/>
            <person name="Okamoto M."/>
            <person name="Ono N."/>
            <person name="Saji S."/>
            <person name="Sakaguchi M."/>
            <person name="Sakai K."/>
            <person name="Shibata M."/>
            <person name="Shimokawa T."/>
            <person name="Song J."/>
            <person name="Takazaki Y."/>
            <person name="Terasawa K."/>
            <person name="Tsugane M."/>
            <person name="Tsuji K."/>
            <person name="Ueda S."/>
            <person name="Waki K."/>
            <person name="Yamagata H."/>
            <person name="Yamamoto M."/>
            <person name="Yamamoto S."/>
            <person name="Yamane H."/>
            <person name="Yoshiki S."/>
            <person name="Yoshihara R."/>
            <person name="Yukawa K."/>
            <person name="Zhong H."/>
            <person name="Yano M."/>
            <person name="Yuan Q."/>
            <person name="Ouyang S."/>
            <person name="Liu J."/>
            <person name="Jones K.M."/>
            <person name="Gansberger K."/>
            <person name="Moffat K."/>
            <person name="Hill J."/>
            <person name="Bera J."/>
            <person name="Fadrosh D."/>
            <person name="Jin S."/>
            <person name="Johri S."/>
            <person name="Kim M."/>
            <person name="Overton L."/>
            <person name="Reardon M."/>
            <person name="Tsitrin T."/>
            <person name="Vuong H."/>
            <person name="Weaver B."/>
            <person name="Ciecko A."/>
            <person name="Tallon L."/>
            <person name="Jackson J."/>
            <person name="Pai G."/>
            <person name="Aken S.V."/>
            <person name="Utterback T."/>
            <person name="Reidmuller S."/>
            <person name="Feldblyum T."/>
            <person name="Hsiao J."/>
            <person name="Zismann V."/>
            <person name="Iobst S."/>
            <person name="de Vazeille A.R."/>
            <person name="Buell C.R."/>
            <person name="Ying K."/>
            <person name="Li Y."/>
            <person name="Lu T."/>
            <person name="Huang Y."/>
            <person name="Zhao Q."/>
            <person name="Feng Q."/>
            <person name="Zhang L."/>
            <person name="Zhu J."/>
            <person name="Weng Q."/>
            <person name="Mu J."/>
            <person name="Lu Y."/>
            <person name="Fan D."/>
            <person name="Liu Y."/>
            <person name="Guan J."/>
            <person name="Zhang Y."/>
            <person name="Yu S."/>
            <person name="Liu X."/>
            <person name="Zhang Y."/>
            <person name="Hong G."/>
            <person name="Han B."/>
            <person name="Choisne N."/>
            <person name="Demange N."/>
            <person name="Orjeda G."/>
            <person name="Samain S."/>
            <person name="Cattolico L."/>
            <person name="Pelletier E."/>
            <person name="Couloux A."/>
            <person name="Segurens B."/>
            <person name="Wincker P."/>
            <person name="D'Hont A."/>
            <person name="Scarpelli C."/>
            <person name="Weissenbach J."/>
            <person name="Salanoubat M."/>
            <person name="Quetier F."/>
            <person name="Yu Y."/>
            <person name="Kim H.R."/>
            <person name="Rambo T."/>
            <person name="Currie J."/>
            <person name="Collura K."/>
            <person name="Luo M."/>
            <person name="Yang T."/>
            <person name="Ammiraju J.S.S."/>
            <person name="Engler F."/>
            <person name="Soderlund C."/>
            <person name="Wing R.A."/>
            <person name="Palmer L.E."/>
            <person name="de la Bastide M."/>
            <person name="Spiegel L."/>
            <person name="Nascimento L."/>
            <person name="Zutavern T."/>
            <person name="O'Shaughnessy A."/>
            <person name="Dike S."/>
            <person name="Dedhia N."/>
            <person name="Preston R."/>
            <person name="Balija V."/>
            <person name="McCombie W.R."/>
            <person name="Chow T."/>
            <person name="Chen H."/>
            <person name="Chung M."/>
            <person name="Chen C."/>
            <person name="Shaw J."/>
            <person name="Wu H."/>
            <person name="Hsiao K."/>
            <person name="Chao Y."/>
            <person name="Chu M."/>
            <person name="Cheng C."/>
            <person name="Hour A."/>
            <person name="Lee P."/>
            <person name="Lin S."/>
            <person name="Lin Y."/>
            <person name="Liou J."/>
            <person name="Liu S."/>
            <person name="Hsing Y."/>
            <person name="Raghuvanshi S."/>
            <person name="Mohanty A."/>
            <person name="Bharti A.K."/>
            <person name="Gaur A."/>
            <person name="Gupta V."/>
            <person name="Kumar D."/>
            <person name="Ravi V."/>
            <person name="Vij S."/>
            <person name="Kapur A."/>
            <person name="Khurana P."/>
            <person name="Khurana P."/>
            <person name="Khurana J.P."/>
            <person name="Tyagi A.K."/>
            <person name="Gaikwad K."/>
            <person name="Singh A."/>
            <person name="Dalal V."/>
            <person name="Srivastava S."/>
            <person name="Dixit A."/>
            <person name="Pal A.K."/>
            <person name="Ghazi I.A."/>
            <person name="Yadav M."/>
            <person name="Pandit A."/>
            <person name="Bhargava A."/>
            <person name="Sureshbabu K."/>
            <person name="Batra K."/>
            <person name="Sharma T.R."/>
            <person name="Mohapatra T."/>
            <person name="Singh N.K."/>
            <person name="Messing J."/>
            <person name="Nelson A.B."/>
            <person name="Fuks G."/>
            <person name="Kavchok S."/>
            <person name="Keizer G."/>
            <person name="Linton E."/>
            <person name="Llaca V."/>
            <person name="Song R."/>
            <person name="Tanyolac B."/>
            <person name="Young S."/>
            <person name="Ho-Il K."/>
            <person name="Hahn J.H."/>
            <person name="Sangsakoo G."/>
            <person name="Vanavichit A."/>
            <person name="de Mattos Luiz.A.T."/>
            <person name="Zimmer P.D."/>
            <person name="Malone G."/>
            <person name="Dellagostin O."/>
            <person name="de Oliveira A.C."/>
            <person name="Bevan M."/>
            <person name="Bancroft I."/>
            <person name="Minx P."/>
            <person name="Cordum H."/>
            <person name="Wilson R."/>
            <person name="Cheng Z."/>
            <person name="Jin W."/>
            <person name="Jiang J."/>
            <person name="Leong S.A."/>
            <person name="Iwama H."/>
            <person name="Gojobori T."/>
            <person name="Itoh T."/>
            <person name="Niimura Y."/>
            <person name="Fujii Y."/>
            <person name="Habara T."/>
            <person name="Sakai H."/>
            <person name="Sato Y."/>
            <person name="Wilson G."/>
            <person name="Kumar K."/>
            <person name="McCouch S."/>
            <person name="Juretic N."/>
            <person name="Hoen D."/>
            <person name="Wright S."/>
            <person name="Bruskiewich R."/>
            <person name="Bureau T."/>
            <person name="Miyao A."/>
            <person name="Hirochika H."/>
            <person name="Nishikawa T."/>
            <person name="Kadowaki K."/>
            <person name="Sugiura M."/>
            <person name="Burr B."/>
            <person name="Sasaki T."/>
        </authorList>
    </citation>
    <scope>NUCLEOTIDE SEQUENCE [LARGE SCALE GENOMIC DNA]</scope>
    <source>
        <strain evidence="3">cv. Nipponbare</strain>
    </source>
</reference>
<reference evidence="3" key="4">
    <citation type="journal article" date="2008" name="Nucleic Acids Res.">
        <title>The rice annotation project database (RAP-DB): 2008 update.</title>
        <authorList>
            <consortium name="The rice annotation project (RAP)"/>
        </authorList>
    </citation>
    <scope>GENOME REANNOTATION</scope>
    <source>
        <strain evidence="3">cv. Nipponbare</strain>
    </source>
</reference>
<protein>
    <submittedName>
        <fullName evidence="1">Uncharacterized protein</fullName>
    </submittedName>
</protein>
<dbReference type="Proteomes" id="UP000000763">
    <property type="component" value="Chromosome 7"/>
</dbReference>
<dbReference type="EMBL" id="AP005200">
    <property type="protein sequence ID" value="BAD31206.1"/>
    <property type="molecule type" value="Genomic_DNA"/>
</dbReference>